<dbReference type="Proteomes" id="UP000318017">
    <property type="component" value="Chromosome"/>
</dbReference>
<proteinExistence type="predicted"/>
<dbReference type="EMBL" id="CP036298">
    <property type="protein sequence ID" value="QDV26571.1"/>
    <property type="molecule type" value="Genomic_DNA"/>
</dbReference>
<name>A0A518GD99_9BACT</name>
<dbReference type="PANTHER" id="PTHR12993">
    <property type="entry name" value="N-ACETYLGLUCOSAMINYL-PHOSPHATIDYLINOSITOL DE-N-ACETYLASE-RELATED"/>
    <property type="match status" value="1"/>
</dbReference>
<evidence type="ECO:0000313" key="1">
    <source>
        <dbReference type="EMBL" id="QDV26571.1"/>
    </source>
</evidence>
<dbReference type="PANTHER" id="PTHR12993:SF30">
    <property type="entry name" value="N-ACETYL-ALPHA-D-GLUCOSAMINYL L-MALATE DEACETYLASE 1"/>
    <property type="match status" value="1"/>
</dbReference>
<dbReference type="InterPro" id="IPR003737">
    <property type="entry name" value="GlcNAc_PI_deacetylase-related"/>
</dbReference>
<dbReference type="KEGG" id="ahel:Q31a_49450"/>
<dbReference type="SUPFAM" id="SSF102588">
    <property type="entry name" value="LmbE-like"/>
    <property type="match status" value="1"/>
</dbReference>
<protein>
    <submittedName>
        <fullName evidence="1">GlcNAc-PI de-N-acetylase</fullName>
    </submittedName>
</protein>
<dbReference type="InterPro" id="IPR024078">
    <property type="entry name" value="LmbE-like_dom_sf"/>
</dbReference>
<keyword evidence="2" id="KW-1185">Reference proteome</keyword>
<reference evidence="1 2" key="1">
    <citation type="submission" date="2019-02" db="EMBL/GenBank/DDBJ databases">
        <title>Deep-cultivation of Planctomycetes and their phenomic and genomic characterization uncovers novel biology.</title>
        <authorList>
            <person name="Wiegand S."/>
            <person name="Jogler M."/>
            <person name="Boedeker C."/>
            <person name="Pinto D."/>
            <person name="Vollmers J."/>
            <person name="Rivas-Marin E."/>
            <person name="Kohn T."/>
            <person name="Peeters S.H."/>
            <person name="Heuer A."/>
            <person name="Rast P."/>
            <person name="Oberbeckmann S."/>
            <person name="Bunk B."/>
            <person name="Jeske O."/>
            <person name="Meyerdierks A."/>
            <person name="Storesund J.E."/>
            <person name="Kallscheuer N."/>
            <person name="Luecker S."/>
            <person name="Lage O.M."/>
            <person name="Pohl T."/>
            <person name="Merkel B.J."/>
            <person name="Hornburger P."/>
            <person name="Mueller R.-W."/>
            <person name="Bruemmer F."/>
            <person name="Labrenz M."/>
            <person name="Spormann A.M."/>
            <person name="Op den Camp H."/>
            <person name="Overmann J."/>
            <person name="Amann R."/>
            <person name="Jetten M.S.M."/>
            <person name="Mascher T."/>
            <person name="Medema M.H."/>
            <person name="Devos D.P."/>
            <person name="Kaster A.-K."/>
            <person name="Ovreas L."/>
            <person name="Rohde M."/>
            <person name="Galperin M.Y."/>
            <person name="Jogler C."/>
        </authorList>
    </citation>
    <scope>NUCLEOTIDE SEQUENCE [LARGE SCALE GENOMIC DNA]</scope>
    <source>
        <strain evidence="1 2">Q31a</strain>
    </source>
</reference>
<dbReference type="AlphaFoldDB" id="A0A518GD99"/>
<dbReference type="Gene3D" id="3.40.50.10320">
    <property type="entry name" value="LmbE-like"/>
    <property type="match status" value="1"/>
</dbReference>
<dbReference type="Pfam" id="PF02585">
    <property type="entry name" value="PIG-L"/>
    <property type="match status" value="1"/>
</dbReference>
<evidence type="ECO:0000313" key="2">
    <source>
        <dbReference type="Proteomes" id="UP000318017"/>
    </source>
</evidence>
<sequence length="256" mass="28108">MSSKSVLAIAAHPDDIEFVMAGTLLRLAEQGWEVHYFNVANGCCGSMTLSPAACAAVRLKEAQAAAAALPAKFYPPICNDMEVFYGPSLLPQVAAVVRAAQPQIILTHAMVDYMEDHQNAARLAVGAAFTRGMPNFHASPATATCDHDVAIYHAQPHGNRTPMGDPVRPTHWVDIEPQMPKKRELLGAHESQGQWLDDTQRMSSYLQTMEDLNREVGSMSSRFRYAEGWRRHLHLGLSEPGFDPLQAALTDCIEVN</sequence>
<dbReference type="OrthoDB" id="9790023at2"/>
<dbReference type="GO" id="GO:0016811">
    <property type="term" value="F:hydrolase activity, acting on carbon-nitrogen (but not peptide) bonds, in linear amides"/>
    <property type="evidence" value="ECO:0007669"/>
    <property type="project" value="TreeGrafter"/>
</dbReference>
<accession>A0A518GD99</accession>
<dbReference type="RefSeq" id="WP_145082780.1">
    <property type="nucleotide sequence ID" value="NZ_CP036298.1"/>
</dbReference>
<organism evidence="1 2">
    <name type="scientific">Aureliella helgolandensis</name>
    <dbReference type="NCBI Taxonomy" id="2527968"/>
    <lineage>
        <taxon>Bacteria</taxon>
        <taxon>Pseudomonadati</taxon>
        <taxon>Planctomycetota</taxon>
        <taxon>Planctomycetia</taxon>
        <taxon>Pirellulales</taxon>
        <taxon>Pirellulaceae</taxon>
        <taxon>Aureliella</taxon>
    </lineage>
</organism>
<gene>
    <name evidence="1" type="ORF">Q31a_49450</name>
</gene>